<name>A0AB38X8D1_LEVBR</name>
<protein>
    <submittedName>
        <fullName evidence="2">Uncharacterized protein</fullName>
    </submittedName>
</protein>
<dbReference type="EMBL" id="CP113119">
    <property type="protein sequence ID" value="WAD02944.1"/>
    <property type="molecule type" value="Genomic_DNA"/>
</dbReference>
<feature type="compositionally biased region" description="Low complexity" evidence="1">
    <location>
        <begin position="43"/>
        <end position="58"/>
    </location>
</feature>
<organism evidence="2 3">
    <name type="scientific">Levilactobacillus brevis</name>
    <name type="common">Lactobacillus brevis</name>
    <dbReference type="NCBI Taxonomy" id="1580"/>
    <lineage>
        <taxon>Bacteria</taxon>
        <taxon>Bacillati</taxon>
        <taxon>Bacillota</taxon>
        <taxon>Bacilli</taxon>
        <taxon>Lactobacillales</taxon>
        <taxon>Lactobacillaceae</taxon>
        <taxon>Levilactobacillus</taxon>
    </lineage>
</organism>
<reference evidence="2" key="1">
    <citation type="submission" date="2022-11" db="EMBL/GenBank/DDBJ databases">
        <title>Whole genome sequence of Levilactobacillus brevis SMB091.</title>
        <authorList>
            <person name="Kim J.-M."/>
            <person name="Kim O.-C."/>
            <person name="Choi Y.H."/>
            <person name="Han N.S."/>
            <person name="Hurh B."/>
        </authorList>
    </citation>
    <scope>NUCLEOTIDE SEQUENCE</scope>
    <source>
        <strain evidence="2">SMB091</strain>
        <plasmid evidence="2">pBRV691</plasmid>
    </source>
</reference>
<dbReference type="AlphaFoldDB" id="A0AB38X8D1"/>
<feature type="region of interest" description="Disordered" evidence="1">
    <location>
        <begin position="81"/>
        <end position="102"/>
    </location>
</feature>
<feature type="region of interest" description="Disordered" evidence="1">
    <location>
        <begin position="43"/>
        <end position="68"/>
    </location>
</feature>
<dbReference type="RefSeq" id="WP_267668741.1">
    <property type="nucleotide sequence ID" value="NZ_CP113119.1"/>
</dbReference>
<accession>A0AB38X8D1</accession>
<dbReference type="Proteomes" id="UP001164768">
    <property type="component" value="Plasmid pBRV691"/>
</dbReference>
<geneLocation type="plasmid" evidence="2 3">
    <name>pBRV691</name>
</geneLocation>
<proteinExistence type="predicted"/>
<gene>
    <name evidence="2" type="ORF">ORR04_12635</name>
</gene>
<evidence type="ECO:0000313" key="2">
    <source>
        <dbReference type="EMBL" id="WAD02944.1"/>
    </source>
</evidence>
<evidence type="ECO:0000256" key="1">
    <source>
        <dbReference type="SAM" id="MobiDB-lite"/>
    </source>
</evidence>
<keyword evidence="2" id="KW-0614">Plasmid</keyword>
<sequence>MAGGLLLGGTGFWINQRDQEMASAQRSAQSQLSRKLAIVESQANSQSKAAQSSSRTSAENQAKLESAESVYKQRMKDFEKGAAMAAKQTSTQSSSADTTNTK</sequence>
<evidence type="ECO:0000313" key="3">
    <source>
        <dbReference type="Proteomes" id="UP001164768"/>
    </source>
</evidence>
<feature type="compositionally biased region" description="Low complexity" evidence="1">
    <location>
        <begin position="82"/>
        <end position="102"/>
    </location>
</feature>